<gene>
    <name evidence="1" type="ORF">NCTC5052_05593</name>
</gene>
<sequence>MESYIDKAQSKYYAYAASDMKKAIDYSEGLEESAQFAGTLNYLRALYAQHKRKSALWQAMAGKVQGLSVDNNRCFYCGSPL</sequence>
<accession>A0A377YQQ2</accession>
<dbReference type="Proteomes" id="UP000254103">
    <property type="component" value="Unassembled WGS sequence"/>
</dbReference>
<organism evidence="1 2">
    <name type="scientific">Klebsiella pneumoniae</name>
    <dbReference type="NCBI Taxonomy" id="573"/>
    <lineage>
        <taxon>Bacteria</taxon>
        <taxon>Pseudomonadati</taxon>
        <taxon>Pseudomonadota</taxon>
        <taxon>Gammaproteobacteria</taxon>
        <taxon>Enterobacterales</taxon>
        <taxon>Enterobacteriaceae</taxon>
        <taxon>Klebsiella/Raoultella group</taxon>
        <taxon>Klebsiella</taxon>
        <taxon>Klebsiella pneumoniae complex</taxon>
    </lineage>
</organism>
<evidence type="ECO:0000313" key="2">
    <source>
        <dbReference type="Proteomes" id="UP000254103"/>
    </source>
</evidence>
<name>A0A377YQQ2_KLEPN</name>
<dbReference type="AlphaFoldDB" id="A0A377YQQ2"/>
<reference evidence="1 2" key="1">
    <citation type="submission" date="2018-06" db="EMBL/GenBank/DDBJ databases">
        <authorList>
            <consortium name="Pathogen Informatics"/>
            <person name="Doyle S."/>
        </authorList>
    </citation>
    <scope>NUCLEOTIDE SEQUENCE [LARGE SCALE GENOMIC DNA]</scope>
    <source>
        <strain evidence="1 2">NCTC5052</strain>
    </source>
</reference>
<dbReference type="EMBL" id="UGLJ01000006">
    <property type="protein sequence ID" value="STU47423.1"/>
    <property type="molecule type" value="Genomic_DNA"/>
</dbReference>
<protein>
    <submittedName>
        <fullName evidence="1">SpnT</fullName>
    </submittedName>
</protein>
<evidence type="ECO:0000313" key="1">
    <source>
        <dbReference type="EMBL" id="STU47423.1"/>
    </source>
</evidence>
<proteinExistence type="predicted"/>